<feature type="domain" description="Glucose-methanol-choline oxidoreductase N-terminal" evidence="16">
    <location>
        <begin position="370"/>
        <end position="590"/>
    </location>
</feature>
<comment type="subcellular location">
    <subcellularLocation>
        <location evidence="3">Membrane</location>
    </subcellularLocation>
</comment>
<protein>
    <recommendedName>
        <fullName evidence="5">long-chain-alcohol oxidase</fullName>
        <ecNumber evidence="5">1.1.3.20</ecNumber>
    </recommendedName>
</protein>
<evidence type="ECO:0000256" key="15">
    <source>
        <dbReference type="SAM" id="Phobius"/>
    </source>
</evidence>
<gene>
    <name evidence="18" type="ORF">D0Y65_042987</name>
</gene>
<feature type="compositionally biased region" description="Basic residues" evidence="14">
    <location>
        <begin position="1"/>
        <end position="12"/>
    </location>
</feature>
<dbReference type="PANTHER" id="PTHR46056">
    <property type="entry name" value="LONG-CHAIN-ALCOHOL OXIDASE"/>
    <property type="match status" value="1"/>
</dbReference>
<evidence type="ECO:0000256" key="10">
    <source>
        <dbReference type="ARBA" id="ARBA00023002"/>
    </source>
</evidence>
<evidence type="ECO:0000256" key="8">
    <source>
        <dbReference type="ARBA" id="ARBA00022827"/>
    </source>
</evidence>
<dbReference type="Pfam" id="PF00732">
    <property type="entry name" value="GMC_oxred_N"/>
    <property type="match status" value="1"/>
</dbReference>
<sequence>HFSIKKKKKMNRKNMESNGESHSSRSGSFREGFGLAPNEAKVHTLVELGSVDYTHTTTTSLLQDGDDDDVGEEREKEQRKPLTNSLSPRQMKSLVALCDTLLPSINNNNVVWGSDDESVANFYKTSASLAGTPEHLGILISEKLKHPSTWLLLLTLWLLSTWFGTFILCGTLSLSTKFPFFHSYPELSLLKRQKVMQSWSLSYLRPLRMFFRTIKLLTLLVFFTQLDEAEDNPSWKAIGYCGPDPEFKSQLKNHFFTKQRGQEEKEDDGTEDVRGPLYKGLIRINNPRDIITDSLRRVGFSVSATPKKTKASTLSSPSLVIKCDAVVVGSGSGGGVVAGVLANAGYKVLVLEKGSYSARNNLSLLEGPSMDQMYLSNGLVATNDMSVLILAGSTVGGGSAINWSASIRTPQHVCKEWCDRHELELFESMLYKEALDVVCEKMGVQSEIDDEGFNNAVLRRGCVEMGYPVCNIPRNATSDHYCGWCCLGCKDGRKKGTLETWLVDLVKSGNGAIIPSCEAIQVLHKKKKGRHRKIARGVAFAIEYKGKKDICVVESKVTIVACGALSTPALLKRSGLKNENIGRNLHLHPVAMAWGYFPDSPSPELWPEKHKKSYEGGIMTAMSTVVAQFDKSGYGTVIQTPALHPGMFSILMPWTSGADIKDRMRKFSRTAHVFALARDQGSGTVNSPSCISYQLKDIDKENLKVGLEKVLRILAAAGAEEIGTHNNKGRRINVKQVSYHEFEKFVKEESSMSLTDISTPLCSAHQMGSCKMGTNPRESVVNQMGETWEVEGLYLADSSVFPTALGVNPMVTVQAISYCTAQYVLEVLRRKRK</sequence>
<evidence type="ECO:0000256" key="12">
    <source>
        <dbReference type="PIRSR" id="PIRSR028937-1"/>
    </source>
</evidence>
<dbReference type="GO" id="GO:0016020">
    <property type="term" value="C:membrane"/>
    <property type="evidence" value="ECO:0007669"/>
    <property type="project" value="UniProtKB-SubCell"/>
</dbReference>
<dbReference type="EC" id="1.1.3.20" evidence="5"/>
<accession>A0A445GFQ6</accession>
<keyword evidence="11 15" id="KW-0472">Membrane</keyword>
<evidence type="ECO:0000313" key="18">
    <source>
        <dbReference type="EMBL" id="RZB60031.1"/>
    </source>
</evidence>
<feature type="non-terminal residue" evidence="18">
    <location>
        <position position="1"/>
    </location>
</feature>
<evidence type="ECO:0000256" key="7">
    <source>
        <dbReference type="ARBA" id="ARBA00022692"/>
    </source>
</evidence>
<keyword evidence="7 15" id="KW-0812">Transmembrane</keyword>
<feature type="region of interest" description="Disordered" evidence="14">
    <location>
        <begin position="1"/>
        <end position="34"/>
    </location>
</feature>
<dbReference type="InterPro" id="IPR007867">
    <property type="entry name" value="GMC_OxRtase_C"/>
</dbReference>
<dbReference type="Pfam" id="PF05199">
    <property type="entry name" value="GMC_oxred_C"/>
    <property type="match status" value="1"/>
</dbReference>
<dbReference type="GO" id="GO:0050660">
    <property type="term" value="F:flavin adenine dinucleotide binding"/>
    <property type="evidence" value="ECO:0007669"/>
    <property type="project" value="InterPro"/>
</dbReference>
<feature type="active site" description="Proton acceptor" evidence="12">
    <location>
        <position position="765"/>
    </location>
</feature>
<keyword evidence="8 13" id="KW-0274">FAD</keyword>
<proteinExistence type="inferred from homology"/>
<comment type="catalytic activity">
    <reaction evidence="1">
        <text>a long-chain primary fatty alcohol + O2 = a long-chain fatty aldehyde + H2O2</text>
        <dbReference type="Rhea" id="RHEA:22756"/>
        <dbReference type="ChEBI" id="CHEBI:15379"/>
        <dbReference type="ChEBI" id="CHEBI:16240"/>
        <dbReference type="ChEBI" id="CHEBI:17176"/>
        <dbReference type="ChEBI" id="CHEBI:77396"/>
        <dbReference type="EC" id="1.1.3.20"/>
    </reaction>
</comment>
<feature type="compositionally biased region" description="Low complexity" evidence="14">
    <location>
        <begin position="16"/>
        <end position="34"/>
    </location>
</feature>
<reference evidence="18 19" key="1">
    <citation type="submission" date="2018-09" db="EMBL/GenBank/DDBJ databases">
        <title>A high-quality reference genome of wild soybean provides a powerful tool to mine soybean genomes.</title>
        <authorList>
            <person name="Xie M."/>
            <person name="Chung C.Y.L."/>
            <person name="Li M.-W."/>
            <person name="Wong F.-L."/>
            <person name="Chan T.-F."/>
            <person name="Lam H.-M."/>
        </authorList>
    </citation>
    <scope>NUCLEOTIDE SEQUENCE [LARGE SCALE GENOMIC DNA]</scope>
    <source>
        <strain evidence="19">cv. W05</strain>
        <tissue evidence="18">Hypocotyl of etiolated seedlings</tissue>
    </source>
</reference>
<dbReference type="SUPFAM" id="SSF51905">
    <property type="entry name" value="FAD/NAD(P)-binding domain"/>
    <property type="match status" value="1"/>
</dbReference>
<evidence type="ECO:0000259" key="17">
    <source>
        <dbReference type="Pfam" id="PF05199"/>
    </source>
</evidence>
<evidence type="ECO:0000256" key="5">
    <source>
        <dbReference type="ARBA" id="ARBA00013125"/>
    </source>
</evidence>
<evidence type="ECO:0000256" key="13">
    <source>
        <dbReference type="PIRSR" id="PIRSR028937-2"/>
    </source>
</evidence>
<evidence type="ECO:0000259" key="16">
    <source>
        <dbReference type="Pfam" id="PF00732"/>
    </source>
</evidence>
<dbReference type="InterPro" id="IPR000172">
    <property type="entry name" value="GMC_OxRdtase_N"/>
</dbReference>
<feature type="domain" description="Glucose-methanol-choline oxidoreductase C-terminal" evidence="17">
    <location>
        <begin position="692"/>
        <end position="816"/>
    </location>
</feature>
<dbReference type="InterPro" id="IPR036188">
    <property type="entry name" value="FAD/NAD-bd_sf"/>
</dbReference>
<comment type="caution">
    <text evidence="18">The sequence shown here is derived from an EMBL/GenBank/DDBJ whole genome shotgun (WGS) entry which is preliminary data.</text>
</comment>
<dbReference type="GO" id="GO:0046577">
    <property type="term" value="F:long-chain-alcohol oxidase activity"/>
    <property type="evidence" value="ECO:0007669"/>
    <property type="project" value="UniProtKB-EC"/>
</dbReference>
<evidence type="ECO:0000256" key="4">
    <source>
        <dbReference type="ARBA" id="ARBA00010790"/>
    </source>
</evidence>
<dbReference type="AlphaFoldDB" id="A0A445GFQ6"/>
<dbReference type="Gene3D" id="3.50.50.60">
    <property type="entry name" value="FAD/NAD(P)-binding domain"/>
    <property type="match status" value="2"/>
</dbReference>
<feature type="region of interest" description="Disordered" evidence="14">
    <location>
        <begin position="57"/>
        <end position="85"/>
    </location>
</feature>
<feature type="binding site" evidence="13">
    <location>
        <begin position="323"/>
        <end position="338"/>
    </location>
    <ligand>
        <name>FAD</name>
        <dbReference type="ChEBI" id="CHEBI:57692"/>
    </ligand>
</feature>
<evidence type="ECO:0000256" key="1">
    <source>
        <dbReference type="ARBA" id="ARBA00000920"/>
    </source>
</evidence>
<dbReference type="PIRSF" id="PIRSF028937">
    <property type="entry name" value="Lg_Ch_AO"/>
    <property type="match status" value="1"/>
</dbReference>
<dbReference type="EMBL" id="QZWG01000016">
    <property type="protein sequence ID" value="RZB60031.1"/>
    <property type="molecule type" value="Genomic_DNA"/>
</dbReference>
<evidence type="ECO:0000256" key="2">
    <source>
        <dbReference type="ARBA" id="ARBA00003842"/>
    </source>
</evidence>
<keyword evidence="9 15" id="KW-1133">Transmembrane helix</keyword>
<keyword evidence="6" id="KW-0285">Flavoprotein</keyword>
<evidence type="ECO:0000256" key="9">
    <source>
        <dbReference type="ARBA" id="ARBA00022989"/>
    </source>
</evidence>
<comment type="function">
    <text evidence="2">Long-chain fatty alcohol oxidase involved in the omega-oxidation pathway of lipid degradation.</text>
</comment>
<keyword evidence="19" id="KW-1185">Reference proteome</keyword>
<feature type="transmembrane region" description="Helical" evidence="15">
    <location>
        <begin position="150"/>
        <end position="174"/>
    </location>
</feature>
<dbReference type="InterPro" id="IPR012400">
    <property type="entry name" value="Long_Oxdase"/>
</dbReference>
<organism evidence="18 19">
    <name type="scientific">Glycine soja</name>
    <name type="common">Wild soybean</name>
    <dbReference type="NCBI Taxonomy" id="3848"/>
    <lineage>
        <taxon>Eukaryota</taxon>
        <taxon>Viridiplantae</taxon>
        <taxon>Streptophyta</taxon>
        <taxon>Embryophyta</taxon>
        <taxon>Tracheophyta</taxon>
        <taxon>Spermatophyta</taxon>
        <taxon>Magnoliopsida</taxon>
        <taxon>eudicotyledons</taxon>
        <taxon>Gunneridae</taxon>
        <taxon>Pentapetalae</taxon>
        <taxon>rosids</taxon>
        <taxon>fabids</taxon>
        <taxon>Fabales</taxon>
        <taxon>Fabaceae</taxon>
        <taxon>Papilionoideae</taxon>
        <taxon>50 kb inversion clade</taxon>
        <taxon>NPAAA clade</taxon>
        <taxon>indigoferoid/millettioid clade</taxon>
        <taxon>Phaseoleae</taxon>
        <taxon>Glycine</taxon>
        <taxon>Glycine subgen. Soja</taxon>
    </lineage>
</organism>
<dbReference type="Proteomes" id="UP000289340">
    <property type="component" value="Chromosome 16"/>
</dbReference>
<name>A0A445GFQ6_GLYSO</name>
<comment type="similarity">
    <text evidence="4">Belongs to the GMC oxidoreductase family.</text>
</comment>
<dbReference type="PANTHER" id="PTHR46056:SF18">
    <property type="entry name" value="LONG-CHAIN-ALCOHOL OXIDASE"/>
    <property type="match status" value="1"/>
</dbReference>
<evidence type="ECO:0000256" key="3">
    <source>
        <dbReference type="ARBA" id="ARBA00004370"/>
    </source>
</evidence>
<keyword evidence="10" id="KW-0560">Oxidoreductase</keyword>
<evidence type="ECO:0000256" key="14">
    <source>
        <dbReference type="SAM" id="MobiDB-lite"/>
    </source>
</evidence>
<evidence type="ECO:0000313" key="19">
    <source>
        <dbReference type="Proteomes" id="UP000289340"/>
    </source>
</evidence>
<evidence type="ECO:0000256" key="11">
    <source>
        <dbReference type="ARBA" id="ARBA00023136"/>
    </source>
</evidence>
<evidence type="ECO:0000256" key="6">
    <source>
        <dbReference type="ARBA" id="ARBA00022630"/>
    </source>
</evidence>